<dbReference type="EMBL" id="JAANNP010000001">
    <property type="protein sequence ID" value="NHC12397.1"/>
    <property type="molecule type" value="Genomic_DNA"/>
</dbReference>
<proteinExistence type="predicted"/>
<organism evidence="2 3">
    <name type="scientific">Motilibacter deserti</name>
    <dbReference type="NCBI Taxonomy" id="2714956"/>
    <lineage>
        <taxon>Bacteria</taxon>
        <taxon>Bacillati</taxon>
        <taxon>Actinomycetota</taxon>
        <taxon>Actinomycetes</taxon>
        <taxon>Motilibacterales</taxon>
        <taxon>Motilibacteraceae</taxon>
        <taxon>Motilibacter</taxon>
    </lineage>
</organism>
<evidence type="ECO:0000259" key="1">
    <source>
        <dbReference type="SMART" id="SM00530"/>
    </source>
</evidence>
<reference evidence="2 3" key="1">
    <citation type="submission" date="2020-03" db="EMBL/GenBank/DDBJ databases">
        <title>Two novel Motilibacter sp.</title>
        <authorList>
            <person name="Liu S."/>
        </authorList>
    </citation>
    <scope>NUCLEOTIDE SEQUENCE [LARGE SCALE GENOMIC DNA]</scope>
    <source>
        <strain evidence="2 3">E257</strain>
    </source>
</reference>
<dbReference type="Gene3D" id="3.30.450.180">
    <property type="match status" value="1"/>
</dbReference>
<dbReference type="SUPFAM" id="SSF47413">
    <property type="entry name" value="lambda repressor-like DNA-binding domains"/>
    <property type="match status" value="1"/>
</dbReference>
<feature type="domain" description="HTH cro/C1-type" evidence="1">
    <location>
        <begin position="9"/>
        <end position="81"/>
    </location>
</feature>
<dbReference type="PANTHER" id="PTHR35010:SF2">
    <property type="entry name" value="BLL4672 PROTEIN"/>
    <property type="match status" value="1"/>
</dbReference>
<dbReference type="PANTHER" id="PTHR35010">
    <property type="entry name" value="BLL4672 PROTEIN-RELATED"/>
    <property type="match status" value="1"/>
</dbReference>
<dbReference type="InterPro" id="IPR001387">
    <property type="entry name" value="Cro/C1-type_HTH"/>
</dbReference>
<protein>
    <submittedName>
        <fullName evidence="2">Helix-turn-helix domain-containing protein</fullName>
    </submittedName>
</protein>
<dbReference type="CDD" id="cd00093">
    <property type="entry name" value="HTH_XRE"/>
    <property type="match status" value="1"/>
</dbReference>
<gene>
    <name evidence="2" type="ORF">G9H71_01195</name>
</gene>
<dbReference type="InterPro" id="IPR010982">
    <property type="entry name" value="Lambda_DNA-bd_dom_sf"/>
</dbReference>
<dbReference type="Pfam" id="PF13560">
    <property type="entry name" value="HTH_31"/>
    <property type="match status" value="1"/>
</dbReference>
<dbReference type="Proteomes" id="UP000800981">
    <property type="component" value="Unassembled WGS sequence"/>
</dbReference>
<evidence type="ECO:0000313" key="2">
    <source>
        <dbReference type="EMBL" id="NHC12397.1"/>
    </source>
</evidence>
<sequence length="281" mass="31347">MDRPELADFLRRRRERLQPADVGIAPGPRRRTPGLRRDDVATLAAISTDYYTRLEQARGPHPSPQVLTALARALRLTDDERDHLFHLAGQQPPRTGTTRHHVRPALLHVLDSLRDTPAFVITDLAETLVQNRLATVLLGDETRHKSQAYRWFLLPGAREIYPEEDHARHSRVIVSDLRATAARRSNDPDVTELVDTLLAGSAEFRELWEQHEVGVRRFDTKRIVHPLVGVVEVDCETLQSVESGQTLVVLTPRAGTPARDQLALLGVVGLQDLASAEPSAG</sequence>
<accession>A0ABX0GNU8</accession>
<dbReference type="SMART" id="SM00530">
    <property type="entry name" value="HTH_XRE"/>
    <property type="match status" value="1"/>
</dbReference>
<dbReference type="Gene3D" id="1.10.260.40">
    <property type="entry name" value="lambda repressor-like DNA-binding domains"/>
    <property type="match status" value="1"/>
</dbReference>
<evidence type="ECO:0000313" key="3">
    <source>
        <dbReference type="Proteomes" id="UP000800981"/>
    </source>
</evidence>
<name>A0ABX0GNU8_9ACTN</name>
<keyword evidence="3" id="KW-1185">Reference proteome</keyword>
<dbReference type="RefSeq" id="WP_166276620.1">
    <property type="nucleotide sequence ID" value="NZ_JAANNP010000001.1"/>
</dbReference>
<dbReference type="InterPro" id="IPR041413">
    <property type="entry name" value="MLTR_LBD"/>
</dbReference>
<dbReference type="Pfam" id="PF17765">
    <property type="entry name" value="MLTR_LBD"/>
    <property type="match status" value="1"/>
</dbReference>
<comment type="caution">
    <text evidence="2">The sequence shown here is derived from an EMBL/GenBank/DDBJ whole genome shotgun (WGS) entry which is preliminary data.</text>
</comment>